<dbReference type="Pfam" id="PF09924">
    <property type="entry name" value="LPG_synthase_C"/>
    <property type="match status" value="1"/>
</dbReference>
<dbReference type="SUPFAM" id="SSF55729">
    <property type="entry name" value="Acyl-CoA N-acyltransferases (Nat)"/>
    <property type="match status" value="2"/>
</dbReference>
<dbReference type="eggNOG" id="COG4866">
    <property type="taxonomic scope" value="Bacteria"/>
</dbReference>
<dbReference type="InterPro" id="IPR016732">
    <property type="entry name" value="UCP018688"/>
</dbReference>
<reference evidence="3" key="1">
    <citation type="submission" date="2009-12" db="EMBL/GenBank/DDBJ databases">
        <title>Complete sequence of Treponema azotonutricium strain ZAS-9.</title>
        <authorList>
            <person name="Tetu S.G."/>
            <person name="Matson E."/>
            <person name="Ren Q."/>
            <person name="Seshadri R."/>
            <person name="Elbourne L."/>
            <person name="Hassan K.A."/>
            <person name="Durkin A."/>
            <person name="Radune D."/>
            <person name="Mohamoud Y."/>
            <person name="Shay R."/>
            <person name="Jin S."/>
            <person name="Zhang X."/>
            <person name="Lucey K."/>
            <person name="Ballor N.R."/>
            <person name="Ottesen E."/>
            <person name="Rosenthal R."/>
            <person name="Allen A."/>
            <person name="Leadbetter J.R."/>
            <person name="Paulsen I.T."/>
        </authorList>
    </citation>
    <scope>NUCLEOTIDE SEQUENCE [LARGE SCALE GENOMIC DNA]</scope>
    <source>
        <strain evidence="3">ATCC BAA-888 / DSM 13862 / ZAS-9</strain>
    </source>
</reference>
<accession>F5YGC3</accession>
<reference evidence="2 3" key="2">
    <citation type="journal article" date="2011" name="ISME J.">
        <title>RNA-seq reveals cooperative metabolic interactions between two termite-gut spirochete species in co-culture.</title>
        <authorList>
            <person name="Rosenthal A.Z."/>
            <person name="Matson E.G."/>
            <person name="Eldar A."/>
            <person name="Leadbetter J.R."/>
        </authorList>
    </citation>
    <scope>NUCLEOTIDE SEQUENCE [LARGE SCALE GENOMIC DNA]</scope>
    <source>
        <strain evidence="3">ATCC BAA-888 / DSM 13862 / ZAS-9</strain>
    </source>
</reference>
<evidence type="ECO:0000313" key="2">
    <source>
        <dbReference type="EMBL" id="AEF82121.1"/>
    </source>
</evidence>
<feature type="domain" description="Phosphatidylglycerol lysyltransferase C-terminal" evidence="1">
    <location>
        <begin position="43"/>
        <end position="308"/>
    </location>
</feature>
<dbReference type="InterPro" id="IPR024320">
    <property type="entry name" value="LPG_synthase_C"/>
</dbReference>
<proteinExistence type="predicted"/>
<evidence type="ECO:0000313" key="3">
    <source>
        <dbReference type="Proteomes" id="UP000009222"/>
    </source>
</evidence>
<dbReference type="STRING" id="545695.TREAZ_2395"/>
<dbReference type="KEGG" id="taz:TREAZ_2395"/>
<dbReference type="EMBL" id="CP001841">
    <property type="protein sequence ID" value="AEF82121.1"/>
    <property type="molecule type" value="Genomic_DNA"/>
</dbReference>
<sequence length="313" mass="36106">MLIAPLGKVFYTVYMSIPCFPEFVPLTMELKNEMHPKLSLTPDGVSEFTFAGLYLFRKRYSYRVSKIEDKTFIISGIQPPHGEGETARPFFMTPCAAPGKGILEELLKTHDFWKNISDSVLIPVRERLEAWGLSITEDRDNFDYLYPRTDLAELAGKKFHKKRNLVSQFLTLYPRHEEKILTPELIPDTFEVLEKWKQTRGDDGDYVAGREALELFAELNLKGAIYYIEGKPVGWCMGEPIARGRIFTIHFEKGLDEYKGIYQFINQAFAASLPEYFTYINREQDLGSEGLRQAKMTYRPSGFVRKYTGRITA</sequence>
<dbReference type="HOGENOM" id="CLU_058411_0_0_12"/>
<evidence type="ECO:0000259" key="1">
    <source>
        <dbReference type="Pfam" id="PF09924"/>
    </source>
</evidence>
<gene>
    <name evidence="2" type="ordered locus">TREAZ_2395</name>
</gene>
<keyword evidence="3" id="KW-1185">Reference proteome</keyword>
<organism evidence="2 3">
    <name type="scientific">Leadbettera azotonutricia (strain ATCC BAA-888 / DSM 13862 / ZAS-9)</name>
    <name type="common">Treponema azotonutricium</name>
    <dbReference type="NCBI Taxonomy" id="545695"/>
    <lineage>
        <taxon>Bacteria</taxon>
        <taxon>Pseudomonadati</taxon>
        <taxon>Spirochaetota</taxon>
        <taxon>Spirochaetia</taxon>
        <taxon>Spirochaetales</taxon>
        <taxon>Breznakiellaceae</taxon>
        <taxon>Leadbettera</taxon>
    </lineage>
</organism>
<dbReference type="AlphaFoldDB" id="F5YGC3"/>
<name>F5YGC3_LEAAZ</name>
<dbReference type="InterPro" id="IPR016181">
    <property type="entry name" value="Acyl_CoA_acyltransferase"/>
</dbReference>
<dbReference type="Gene3D" id="3.40.630.30">
    <property type="match status" value="1"/>
</dbReference>
<dbReference type="InParanoid" id="F5YGC3"/>
<protein>
    <recommendedName>
        <fullName evidence="1">Phosphatidylglycerol lysyltransferase C-terminal domain-containing protein</fullName>
    </recommendedName>
</protein>
<dbReference type="PIRSF" id="PIRSF018688">
    <property type="entry name" value="UCP018688"/>
    <property type="match status" value="1"/>
</dbReference>
<dbReference type="Proteomes" id="UP000009222">
    <property type="component" value="Chromosome"/>
</dbReference>
<dbReference type="PANTHER" id="PTHR41373:SF1">
    <property type="entry name" value="PHOSPHATIDYLGLYCEROL LYSYLTRANSFERASE C-TERMINAL DOMAIN-CONTAINING PROTEIN"/>
    <property type="match status" value="1"/>
</dbReference>
<dbReference type="PANTHER" id="PTHR41373">
    <property type="entry name" value="DUF2156 DOMAIN-CONTAINING PROTEIN"/>
    <property type="match status" value="1"/>
</dbReference>